<dbReference type="InterPro" id="IPR050400">
    <property type="entry name" value="Bact_Cytoskel_RodZ"/>
</dbReference>
<dbReference type="GO" id="GO:0003677">
    <property type="term" value="F:DNA binding"/>
    <property type="evidence" value="ECO:0007669"/>
    <property type="project" value="InterPro"/>
</dbReference>
<dbReference type="PANTHER" id="PTHR34475">
    <property type="match status" value="1"/>
</dbReference>
<feature type="region of interest" description="Disordered" evidence="1">
    <location>
        <begin position="166"/>
        <end position="229"/>
    </location>
</feature>
<dbReference type="RefSeq" id="WP_204702782.1">
    <property type="nucleotide sequence ID" value="NZ_JAFBDQ010000019.1"/>
</dbReference>
<evidence type="ECO:0000313" key="4">
    <source>
        <dbReference type="EMBL" id="MBM7557900.1"/>
    </source>
</evidence>
<name>A0A939BN07_9FIRM</name>
<feature type="domain" description="Cytoskeleton protein RodZ-like C-terminal" evidence="3">
    <location>
        <begin position="240"/>
        <end position="304"/>
    </location>
</feature>
<reference evidence="4" key="1">
    <citation type="submission" date="2021-01" db="EMBL/GenBank/DDBJ databases">
        <title>Genomic Encyclopedia of Type Strains, Phase IV (KMG-IV): sequencing the most valuable type-strain genomes for metagenomic binning, comparative biology and taxonomic classification.</title>
        <authorList>
            <person name="Goeker M."/>
        </authorList>
    </citation>
    <scope>NUCLEOTIDE SEQUENCE</scope>
    <source>
        <strain evidence="4">DSM 23230</strain>
    </source>
</reference>
<proteinExistence type="predicted"/>
<feature type="compositionally biased region" description="Polar residues" evidence="1">
    <location>
        <begin position="166"/>
        <end position="175"/>
    </location>
</feature>
<accession>A0A939BN07</accession>
<keyword evidence="2" id="KW-0812">Transmembrane</keyword>
<evidence type="ECO:0000256" key="2">
    <source>
        <dbReference type="SAM" id="Phobius"/>
    </source>
</evidence>
<keyword evidence="5" id="KW-1185">Reference proteome</keyword>
<dbReference type="AlphaFoldDB" id="A0A939BN07"/>
<gene>
    <name evidence="4" type="ORF">JOC47_002768</name>
</gene>
<dbReference type="Pfam" id="PF13413">
    <property type="entry name" value="HTH_25"/>
    <property type="match status" value="1"/>
</dbReference>
<feature type="transmembrane region" description="Helical" evidence="2">
    <location>
        <begin position="113"/>
        <end position="137"/>
    </location>
</feature>
<sequence length="313" mass="35844">MKELGIKFKEKREKLDIPLAQARNETKIRMTYLKAIEEGNFEEVEREVYLKGFLKVYANYLGLDERKILQEYREYKKIKEQENQPEEQLAEDKNKKTIGERIKEVIDEHQNKFLYAFMTGIILLIIVAVLFLGTMIYNSFSSGSGSINWLSNFESYINKIDMENQDNNSSQTEIDSTTENDNDNLVTENQSKPEQEESKVNKDNNQPQEVKNSKESEVQNLNNDQKMKEEVKEEQINLTVKAIANSWCVVEINGDSVFKGTLKKGTTKSFKGKNIKLKIGNGAGIKIVKNGQELGPFGKAGEVVVKEYSIKSD</sequence>
<organism evidence="4 5">
    <name type="scientific">Halanaerobacter jeridensis</name>
    <dbReference type="NCBI Taxonomy" id="706427"/>
    <lineage>
        <taxon>Bacteria</taxon>
        <taxon>Bacillati</taxon>
        <taxon>Bacillota</taxon>
        <taxon>Clostridia</taxon>
        <taxon>Halanaerobiales</taxon>
        <taxon>Halobacteroidaceae</taxon>
        <taxon>Halanaerobacter</taxon>
    </lineage>
</organism>
<keyword evidence="2" id="KW-0472">Membrane</keyword>
<evidence type="ECO:0000313" key="5">
    <source>
        <dbReference type="Proteomes" id="UP000774000"/>
    </source>
</evidence>
<keyword evidence="2" id="KW-1133">Transmembrane helix</keyword>
<dbReference type="Proteomes" id="UP000774000">
    <property type="component" value="Unassembled WGS sequence"/>
</dbReference>
<protein>
    <submittedName>
        <fullName evidence="4">Cytoskeletal protein RodZ</fullName>
    </submittedName>
</protein>
<dbReference type="Gene3D" id="1.10.260.40">
    <property type="entry name" value="lambda repressor-like DNA-binding domains"/>
    <property type="match status" value="1"/>
</dbReference>
<dbReference type="InterPro" id="IPR010982">
    <property type="entry name" value="Lambda_DNA-bd_dom_sf"/>
</dbReference>
<comment type="caution">
    <text evidence="4">The sequence shown here is derived from an EMBL/GenBank/DDBJ whole genome shotgun (WGS) entry which is preliminary data.</text>
</comment>
<dbReference type="PANTHER" id="PTHR34475:SF1">
    <property type="entry name" value="CYTOSKELETON PROTEIN RODZ"/>
    <property type="match status" value="1"/>
</dbReference>
<dbReference type="InterPro" id="IPR025194">
    <property type="entry name" value="RodZ-like_C"/>
</dbReference>
<dbReference type="Pfam" id="PF13464">
    <property type="entry name" value="RodZ_C"/>
    <property type="match status" value="1"/>
</dbReference>
<evidence type="ECO:0000256" key="1">
    <source>
        <dbReference type="SAM" id="MobiDB-lite"/>
    </source>
</evidence>
<dbReference type="EMBL" id="JAFBDQ010000019">
    <property type="protein sequence ID" value="MBM7557900.1"/>
    <property type="molecule type" value="Genomic_DNA"/>
</dbReference>
<evidence type="ECO:0000259" key="3">
    <source>
        <dbReference type="Pfam" id="PF13464"/>
    </source>
</evidence>
<feature type="compositionally biased region" description="Basic and acidic residues" evidence="1">
    <location>
        <begin position="191"/>
        <end position="202"/>
    </location>
</feature>